<dbReference type="InterPro" id="IPR011013">
    <property type="entry name" value="Gal_mutarotase_sf_dom"/>
</dbReference>
<dbReference type="OrthoDB" id="9808779at2"/>
<dbReference type="InterPro" id="IPR008183">
    <property type="entry name" value="Aldose_1/G6P_1-epimerase"/>
</dbReference>
<dbReference type="CDD" id="cd09021">
    <property type="entry name" value="Aldose_epim_Ec_YphB"/>
    <property type="match status" value="1"/>
</dbReference>
<reference evidence="1 2" key="1">
    <citation type="submission" date="2018-04" db="EMBL/GenBank/DDBJ databases">
        <title>Massilia violaceinigra sp. nov., a novel purple-pigmented bacterium isolated from Tianshan glacier, Xinjiang, China.</title>
        <authorList>
            <person name="Wang H."/>
        </authorList>
    </citation>
    <scope>NUCLEOTIDE SEQUENCE [LARGE SCALE GENOMIC DNA]</scope>
    <source>
        <strain evidence="1 2">B448-2</strain>
    </source>
</reference>
<dbReference type="EMBL" id="PXWF02000173">
    <property type="protein sequence ID" value="PWF48588.1"/>
    <property type="molecule type" value="Genomic_DNA"/>
</dbReference>
<proteinExistence type="predicted"/>
<sequence length="295" mass="31810">MTAVSLRNAHLHAQVLPDIGGGLARLDAIFDGNDHQVLRGLERPPGAPAPTPSQLACFPLLPWSNRIGGGGFVFEGRAIALVPNRAGEPCPIHGEGWQRPWEVAFQTGTSVHLALDRRHGAPFSYRAQLRYTLRDTMLEVALEVQNCGSAALPFGLGLHPWLPRTEGVTLRARAHATWRRGDDGLPLERIAIPGDWDFNSPRPLPAQGVDNVFDGWDGEAEISWPETGVRLRICAGMAYYIVYTKPGADFFCFEPVDHLINAHNLPGGPAANGLSLLGPGQSLARTVTFSAGALA</sequence>
<dbReference type="SUPFAM" id="SSF74650">
    <property type="entry name" value="Galactose mutarotase-like"/>
    <property type="match status" value="1"/>
</dbReference>
<dbReference type="GO" id="GO:0005975">
    <property type="term" value="P:carbohydrate metabolic process"/>
    <property type="evidence" value="ECO:0007669"/>
    <property type="project" value="InterPro"/>
</dbReference>
<dbReference type="Proteomes" id="UP000241421">
    <property type="component" value="Unassembled WGS sequence"/>
</dbReference>
<name>A0A2U2HM41_9BURK</name>
<dbReference type="GO" id="GO:0030246">
    <property type="term" value="F:carbohydrate binding"/>
    <property type="evidence" value="ECO:0007669"/>
    <property type="project" value="InterPro"/>
</dbReference>
<dbReference type="RefSeq" id="WP_106757417.1">
    <property type="nucleotide sequence ID" value="NZ_PXWF02000173.1"/>
</dbReference>
<organism evidence="1 2">
    <name type="scientific">Massilia glaciei</name>
    <dbReference type="NCBI Taxonomy" id="1524097"/>
    <lineage>
        <taxon>Bacteria</taxon>
        <taxon>Pseudomonadati</taxon>
        <taxon>Pseudomonadota</taxon>
        <taxon>Betaproteobacteria</taxon>
        <taxon>Burkholderiales</taxon>
        <taxon>Oxalobacteraceae</taxon>
        <taxon>Telluria group</taxon>
        <taxon>Massilia</taxon>
    </lineage>
</organism>
<dbReference type="Pfam" id="PF01263">
    <property type="entry name" value="Aldose_epim"/>
    <property type="match status" value="1"/>
</dbReference>
<dbReference type="InterPro" id="IPR014718">
    <property type="entry name" value="GH-type_carb-bd"/>
</dbReference>
<accession>A0A2U2HM41</accession>
<dbReference type="AlphaFoldDB" id="A0A2U2HM41"/>
<gene>
    <name evidence="1" type="ORF">C7C56_010805</name>
</gene>
<dbReference type="Gene3D" id="2.70.98.10">
    <property type="match status" value="1"/>
</dbReference>
<comment type="caution">
    <text evidence="1">The sequence shown here is derived from an EMBL/GenBank/DDBJ whole genome shotgun (WGS) entry which is preliminary data.</text>
</comment>
<protein>
    <submittedName>
        <fullName evidence="1">Aldose 1-epimerase</fullName>
    </submittedName>
</protein>
<evidence type="ECO:0000313" key="1">
    <source>
        <dbReference type="EMBL" id="PWF48588.1"/>
    </source>
</evidence>
<keyword evidence="2" id="KW-1185">Reference proteome</keyword>
<evidence type="ECO:0000313" key="2">
    <source>
        <dbReference type="Proteomes" id="UP000241421"/>
    </source>
</evidence>
<dbReference type="GO" id="GO:0016853">
    <property type="term" value="F:isomerase activity"/>
    <property type="evidence" value="ECO:0007669"/>
    <property type="project" value="InterPro"/>
</dbReference>